<reference evidence="1 2" key="1">
    <citation type="submission" date="2017-06" db="EMBL/GenBank/DDBJ databases">
        <title>Draft genome of Bartonella tribocorum C635.</title>
        <authorList>
            <person name="Hadjadj L."/>
            <person name="Jiyipong T."/>
            <person name="Diene S.M."/>
            <person name="Morand S."/>
            <person name="Rolain J.-M."/>
        </authorList>
    </citation>
    <scope>NUCLEOTIDE SEQUENCE [LARGE SCALE GENOMIC DNA]</scope>
    <source>
        <strain evidence="1 2">C635</strain>
    </source>
</reference>
<gene>
    <name evidence="1" type="ORF">CEV08_05820</name>
</gene>
<organism evidence="1 2">
    <name type="scientific">Bartonella tribocorum</name>
    <dbReference type="NCBI Taxonomy" id="85701"/>
    <lineage>
        <taxon>Bacteria</taxon>
        <taxon>Pseudomonadati</taxon>
        <taxon>Pseudomonadota</taxon>
        <taxon>Alphaproteobacteria</taxon>
        <taxon>Hyphomicrobiales</taxon>
        <taxon>Bartonellaceae</taxon>
        <taxon>Bartonella</taxon>
    </lineage>
</organism>
<dbReference type="AlphaFoldDB" id="A0A2M6UU34"/>
<sequence>MSVSSAIEIKETGLEAALSFLQKRAHAPMGTLAQGVGRLIQESTRRRIQSEKTSPQGEKWKNNHARTSILFASGALSRSIDMKASPEKVMVGSGLVYARIHQLGGVIRPKNGKTLRFFLKSSKAQRFVCVHQVTMPARPYLGLSEQNKVEIVKAAEDWLERVFS</sequence>
<dbReference type="InterPro" id="IPR006522">
    <property type="entry name" value="Phage_virion_morphogenesis"/>
</dbReference>
<protein>
    <submittedName>
        <fullName evidence="1">Virion morphogenesis protein</fullName>
    </submittedName>
</protein>
<evidence type="ECO:0000313" key="2">
    <source>
        <dbReference type="Proteomes" id="UP000230791"/>
    </source>
</evidence>
<dbReference type="RefSeq" id="WP_100130761.1">
    <property type="nucleotide sequence ID" value="NZ_CADDYJ010000001.1"/>
</dbReference>
<dbReference type="OrthoDB" id="2081253at2"/>
<dbReference type="Pfam" id="PF05069">
    <property type="entry name" value="Phage_tail_S"/>
    <property type="match status" value="1"/>
</dbReference>
<dbReference type="Proteomes" id="UP000230791">
    <property type="component" value="Unassembled WGS sequence"/>
</dbReference>
<evidence type="ECO:0000313" key="1">
    <source>
        <dbReference type="EMBL" id="PIT69719.1"/>
    </source>
</evidence>
<name>A0A2M6UU34_9HYPH</name>
<comment type="caution">
    <text evidence="1">The sequence shown here is derived from an EMBL/GenBank/DDBJ whole genome shotgun (WGS) entry which is preliminary data.</text>
</comment>
<dbReference type="EMBL" id="NJPP01000018">
    <property type="protein sequence ID" value="PIT69719.1"/>
    <property type="molecule type" value="Genomic_DNA"/>
</dbReference>
<accession>A0A2M6UU34</accession>
<proteinExistence type="predicted"/>